<protein>
    <recommendedName>
        <fullName evidence="4">CMP/dCMP-type deaminase domain-containing protein</fullName>
    </recommendedName>
</protein>
<dbReference type="PROSITE" id="PS51747">
    <property type="entry name" value="CYT_DCMP_DEAMINASES_2"/>
    <property type="match status" value="1"/>
</dbReference>
<dbReference type="EMBL" id="CP058604">
    <property type="protein sequence ID" value="QLG70562.1"/>
    <property type="molecule type" value="Genomic_DNA"/>
</dbReference>
<keyword evidence="3" id="KW-0862">Zinc</keyword>
<dbReference type="Pfam" id="PF00383">
    <property type="entry name" value="dCMP_cyt_deam_1"/>
    <property type="match status" value="1"/>
</dbReference>
<sequence length="246" mass="27670">MVGHCDWMGLAVRLARYALDQGETPVACVFVYEPMGEVIAYGTNDTNGSLTGIAHAEFMAINHLQSAVGTGAEMLRLARSITVYVTVEPCIMCASALRQLGIGKVVFGCANERFGGNGTVLHCNKDASAGLNGTYRSVPGIMRREAIMLLRYFYVRSNERSPKPRNKSERHLDKTSFPLLNWGRYLEESEFVEEFGEEQTNHYANHTDVAEKINWSLVDEGCDDIINELERRCSRFVEHRNKRVKQ</sequence>
<name>A0A7H9AYA6_ZYGMR</name>
<dbReference type="CDD" id="cd01285">
    <property type="entry name" value="nucleoside_deaminase"/>
    <property type="match status" value="1"/>
</dbReference>
<dbReference type="GO" id="GO:0005634">
    <property type="term" value="C:nucleus"/>
    <property type="evidence" value="ECO:0007669"/>
    <property type="project" value="TreeGrafter"/>
</dbReference>
<dbReference type="SUPFAM" id="SSF53927">
    <property type="entry name" value="Cytidine deaminase-like"/>
    <property type="match status" value="1"/>
</dbReference>
<dbReference type="PANTHER" id="PTHR11079">
    <property type="entry name" value="CYTOSINE DEAMINASE FAMILY MEMBER"/>
    <property type="match status" value="1"/>
</dbReference>
<dbReference type="GO" id="GO:0008270">
    <property type="term" value="F:zinc ion binding"/>
    <property type="evidence" value="ECO:0007669"/>
    <property type="project" value="InterPro"/>
</dbReference>
<evidence type="ECO:0000259" key="4">
    <source>
        <dbReference type="PROSITE" id="PS51747"/>
    </source>
</evidence>
<proteinExistence type="predicted"/>
<dbReference type="GO" id="GO:0005737">
    <property type="term" value="C:cytoplasm"/>
    <property type="evidence" value="ECO:0007669"/>
    <property type="project" value="TreeGrafter"/>
</dbReference>
<dbReference type="InterPro" id="IPR002125">
    <property type="entry name" value="CMP_dCMP_dom"/>
</dbReference>
<keyword evidence="1" id="KW-0479">Metal-binding</keyword>
<dbReference type="GO" id="GO:0052717">
    <property type="term" value="F:tRNA-specific adenosine-34 deaminase activity"/>
    <property type="evidence" value="ECO:0007669"/>
    <property type="project" value="TreeGrafter"/>
</dbReference>
<keyword evidence="2" id="KW-0378">Hydrolase</keyword>
<reference evidence="5 6" key="1">
    <citation type="submission" date="2020-07" db="EMBL/GenBank/DDBJ databases">
        <title>The yeast mating-type switching endonuclease HO is a domesticated member of an unorthodox homing genetic element family.</title>
        <authorList>
            <person name="Coughlan A.Y."/>
            <person name="Lombardi L."/>
            <person name="Braun-Galleani S."/>
            <person name="Martos A.R."/>
            <person name="Galeote V."/>
            <person name="Bigey F."/>
            <person name="Dequin S."/>
            <person name="Byrne K.P."/>
            <person name="Wolfe K.H."/>
        </authorList>
    </citation>
    <scope>NUCLEOTIDE SEQUENCE [LARGE SCALE GENOMIC DNA]</scope>
    <source>
        <strain evidence="5 6">NRRL Y-6702</strain>
    </source>
</reference>
<gene>
    <name evidence="5" type="ORF">HG535_0A05030</name>
</gene>
<dbReference type="Gene3D" id="3.40.140.10">
    <property type="entry name" value="Cytidine Deaminase, domain 2"/>
    <property type="match status" value="1"/>
</dbReference>
<dbReference type="GO" id="GO:0002100">
    <property type="term" value="P:tRNA wobble adenosine to inosine editing"/>
    <property type="evidence" value="ECO:0007669"/>
    <property type="project" value="TreeGrafter"/>
</dbReference>
<dbReference type="GeneID" id="59234198"/>
<dbReference type="InterPro" id="IPR016193">
    <property type="entry name" value="Cytidine_deaminase-like"/>
</dbReference>
<evidence type="ECO:0000313" key="6">
    <source>
        <dbReference type="Proteomes" id="UP000509704"/>
    </source>
</evidence>
<dbReference type="InterPro" id="IPR016192">
    <property type="entry name" value="APOBEC/CMP_deaminase_Zn-bd"/>
</dbReference>
<dbReference type="PANTHER" id="PTHR11079:SF149">
    <property type="entry name" value="TRNA-SPECIFIC ADENOSINE DEAMINASE 2"/>
    <property type="match status" value="1"/>
</dbReference>
<dbReference type="PROSITE" id="PS00903">
    <property type="entry name" value="CYT_DCMP_DEAMINASES_1"/>
    <property type="match status" value="1"/>
</dbReference>
<organism evidence="5 6">
    <name type="scientific">Zygotorulaspora mrakii</name>
    <name type="common">Zygosaccharomyces mrakii</name>
    <dbReference type="NCBI Taxonomy" id="42260"/>
    <lineage>
        <taxon>Eukaryota</taxon>
        <taxon>Fungi</taxon>
        <taxon>Dikarya</taxon>
        <taxon>Ascomycota</taxon>
        <taxon>Saccharomycotina</taxon>
        <taxon>Saccharomycetes</taxon>
        <taxon>Saccharomycetales</taxon>
        <taxon>Saccharomycetaceae</taxon>
        <taxon>Zygotorulaspora</taxon>
    </lineage>
</organism>
<dbReference type="RefSeq" id="XP_037142290.1">
    <property type="nucleotide sequence ID" value="XM_037286395.1"/>
</dbReference>
<dbReference type="AlphaFoldDB" id="A0A7H9AYA6"/>
<evidence type="ECO:0000256" key="1">
    <source>
        <dbReference type="ARBA" id="ARBA00022723"/>
    </source>
</evidence>
<dbReference type="KEGG" id="zmk:HG535_0A05030"/>
<dbReference type="Proteomes" id="UP000509704">
    <property type="component" value="Chromosome 1"/>
</dbReference>
<accession>A0A7H9AYA6</accession>
<evidence type="ECO:0000313" key="5">
    <source>
        <dbReference type="EMBL" id="QLG70562.1"/>
    </source>
</evidence>
<keyword evidence="6" id="KW-1185">Reference proteome</keyword>
<evidence type="ECO:0000256" key="2">
    <source>
        <dbReference type="ARBA" id="ARBA00022801"/>
    </source>
</evidence>
<evidence type="ECO:0000256" key="3">
    <source>
        <dbReference type="ARBA" id="ARBA00022833"/>
    </source>
</evidence>
<dbReference type="OrthoDB" id="1701769at2759"/>
<feature type="domain" description="CMP/dCMP-type deaminase" evidence="4">
    <location>
        <begin position="2"/>
        <end position="134"/>
    </location>
</feature>